<dbReference type="CDD" id="cd06171">
    <property type="entry name" value="Sigma70_r4"/>
    <property type="match status" value="1"/>
</dbReference>
<evidence type="ECO:0000256" key="5">
    <source>
        <dbReference type="ARBA" id="ARBA00023163"/>
    </source>
</evidence>
<comment type="similarity">
    <text evidence="1 6">Belongs to the sigma-70 factor family. ECF subfamily.</text>
</comment>
<evidence type="ECO:0000256" key="3">
    <source>
        <dbReference type="ARBA" id="ARBA00023082"/>
    </source>
</evidence>
<evidence type="ECO:0000256" key="2">
    <source>
        <dbReference type="ARBA" id="ARBA00023015"/>
    </source>
</evidence>
<evidence type="ECO:0000313" key="10">
    <source>
        <dbReference type="Proteomes" id="UP000005824"/>
    </source>
</evidence>
<keyword evidence="4 6" id="KW-0238">DNA-binding</keyword>
<dbReference type="Pfam" id="PF04542">
    <property type="entry name" value="Sigma70_r2"/>
    <property type="match status" value="1"/>
</dbReference>
<keyword evidence="5 6" id="KW-0804">Transcription</keyword>
<name>B4CY47_9BACT</name>
<evidence type="ECO:0000256" key="4">
    <source>
        <dbReference type="ARBA" id="ARBA00023125"/>
    </source>
</evidence>
<dbReference type="PROSITE" id="PS01063">
    <property type="entry name" value="SIGMA70_ECF"/>
    <property type="match status" value="1"/>
</dbReference>
<keyword evidence="3 6" id="KW-0731">Sigma factor</keyword>
<dbReference type="EMBL" id="ABVL01000003">
    <property type="protein sequence ID" value="EDY21195.1"/>
    <property type="molecule type" value="Genomic_DNA"/>
</dbReference>
<evidence type="ECO:0000256" key="6">
    <source>
        <dbReference type="RuleBase" id="RU000716"/>
    </source>
</evidence>
<dbReference type="InterPro" id="IPR013249">
    <property type="entry name" value="RNA_pol_sigma70_r4_t2"/>
</dbReference>
<comment type="caution">
    <text evidence="9">The sequence shown here is derived from an EMBL/GenBank/DDBJ whole genome shotgun (WGS) entry which is preliminary data.</text>
</comment>
<dbReference type="InterPro" id="IPR039425">
    <property type="entry name" value="RNA_pol_sigma-70-like"/>
</dbReference>
<organism evidence="9 10">
    <name type="scientific">Chthoniobacter flavus Ellin428</name>
    <dbReference type="NCBI Taxonomy" id="497964"/>
    <lineage>
        <taxon>Bacteria</taxon>
        <taxon>Pseudomonadati</taxon>
        <taxon>Verrucomicrobiota</taxon>
        <taxon>Spartobacteria</taxon>
        <taxon>Chthoniobacterales</taxon>
        <taxon>Chthoniobacteraceae</taxon>
        <taxon>Chthoniobacter</taxon>
    </lineage>
</organism>
<dbReference type="AlphaFoldDB" id="B4CY47"/>
<dbReference type="PANTHER" id="PTHR43133:SF51">
    <property type="entry name" value="RNA POLYMERASE SIGMA FACTOR"/>
    <property type="match status" value="1"/>
</dbReference>
<dbReference type="RefSeq" id="WP_006978814.1">
    <property type="nucleotide sequence ID" value="NZ_ABVL01000003.1"/>
</dbReference>
<dbReference type="NCBIfam" id="TIGR02937">
    <property type="entry name" value="sigma70-ECF"/>
    <property type="match status" value="1"/>
</dbReference>
<gene>
    <name evidence="9" type="ORF">CfE428DRAFT_1488</name>
</gene>
<protein>
    <recommendedName>
        <fullName evidence="6">RNA polymerase sigma factor</fullName>
    </recommendedName>
</protein>
<feature type="domain" description="RNA polymerase sigma-70 region 2" evidence="7">
    <location>
        <begin position="27"/>
        <end position="87"/>
    </location>
</feature>
<dbReference type="InterPro" id="IPR036388">
    <property type="entry name" value="WH-like_DNA-bd_sf"/>
</dbReference>
<evidence type="ECO:0000259" key="8">
    <source>
        <dbReference type="Pfam" id="PF08281"/>
    </source>
</evidence>
<dbReference type="Pfam" id="PF08281">
    <property type="entry name" value="Sigma70_r4_2"/>
    <property type="match status" value="1"/>
</dbReference>
<dbReference type="GO" id="GO:0003677">
    <property type="term" value="F:DNA binding"/>
    <property type="evidence" value="ECO:0007669"/>
    <property type="project" value="UniProtKB-KW"/>
</dbReference>
<proteinExistence type="inferred from homology"/>
<keyword evidence="10" id="KW-1185">Reference proteome</keyword>
<dbReference type="STRING" id="497964.CfE428DRAFT_1488"/>
<feature type="domain" description="RNA polymerase sigma factor 70 region 4 type 2" evidence="8">
    <location>
        <begin position="127"/>
        <end position="178"/>
    </location>
</feature>
<dbReference type="SUPFAM" id="SSF88946">
    <property type="entry name" value="Sigma2 domain of RNA polymerase sigma factors"/>
    <property type="match status" value="1"/>
</dbReference>
<dbReference type="InterPro" id="IPR007627">
    <property type="entry name" value="RNA_pol_sigma70_r2"/>
</dbReference>
<dbReference type="PANTHER" id="PTHR43133">
    <property type="entry name" value="RNA POLYMERASE ECF-TYPE SIGMA FACTO"/>
    <property type="match status" value="1"/>
</dbReference>
<evidence type="ECO:0000256" key="1">
    <source>
        <dbReference type="ARBA" id="ARBA00010641"/>
    </source>
</evidence>
<dbReference type="GO" id="GO:0016987">
    <property type="term" value="F:sigma factor activity"/>
    <property type="evidence" value="ECO:0007669"/>
    <property type="project" value="UniProtKB-KW"/>
</dbReference>
<dbReference type="Proteomes" id="UP000005824">
    <property type="component" value="Unassembled WGS sequence"/>
</dbReference>
<dbReference type="InterPro" id="IPR000838">
    <property type="entry name" value="RNA_pol_sigma70_ECF_CS"/>
</dbReference>
<dbReference type="Gene3D" id="1.10.1740.10">
    <property type="match status" value="1"/>
</dbReference>
<dbReference type="Gene3D" id="1.10.10.10">
    <property type="entry name" value="Winged helix-like DNA-binding domain superfamily/Winged helix DNA-binding domain"/>
    <property type="match status" value="1"/>
</dbReference>
<dbReference type="GO" id="GO:0006352">
    <property type="term" value="P:DNA-templated transcription initiation"/>
    <property type="evidence" value="ECO:0007669"/>
    <property type="project" value="InterPro"/>
</dbReference>
<reference evidence="9 10" key="1">
    <citation type="journal article" date="2011" name="J. Bacteriol.">
        <title>Genome sequence of Chthoniobacter flavus Ellin428, an aerobic heterotrophic soil bacterium.</title>
        <authorList>
            <person name="Kant R."/>
            <person name="van Passel M.W."/>
            <person name="Palva A."/>
            <person name="Lucas S."/>
            <person name="Lapidus A."/>
            <person name="Glavina Del Rio T."/>
            <person name="Dalin E."/>
            <person name="Tice H."/>
            <person name="Bruce D."/>
            <person name="Goodwin L."/>
            <person name="Pitluck S."/>
            <person name="Larimer F.W."/>
            <person name="Land M.L."/>
            <person name="Hauser L."/>
            <person name="Sangwan P."/>
            <person name="de Vos W.M."/>
            <person name="Janssen P.H."/>
            <person name="Smidt H."/>
        </authorList>
    </citation>
    <scope>NUCLEOTIDE SEQUENCE [LARGE SCALE GENOMIC DNA]</scope>
    <source>
        <strain evidence="9 10">Ellin428</strain>
    </source>
</reference>
<keyword evidence="2 6" id="KW-0805">Transcription regulation</keyword>
<dbReference type="eggNOG" id="COG1595">
    <property type="taxonomic scope" value="Bacteria"/>
</dbReference>
<evidence type="ECO:0000259" key="7">
    <source>
        <dbReference type="Pfam" id="PF04542"/>
    </source>
</evidence>
<dbReference type="InParanoid" id="B4CY47"/>
<dbReference type="InterPro" id="IPR014284">
    <property type="entry name" value="RNA_pol_sigma-70_dom"/>
</dbReference>
<evidence type="ECO:0000313" key="9">
    <source>
        <dbReference type="EMBL" id="EDY21195.1"/>
    </source>
</evidence>
<accession>B4CY47</accession>
<dbReference type="SUPFAM" id="SSF88659">
    <property type="entry name" value="Sigma3 and sigma4 domains of RNA polymerase sigma factors"/>
    <property type="match status" value="1"/>
</dbReference>
<sequence length="194" mass="21721">MSATPSEQHADLIALARGGDLEAFSRLMEESQPQLMGQALAFCGDHQRAQDLVQETMIAAWKSLPRFDGSCRFFTWLYVILLRQHRRALGWFSRRLPLATLEQQAAANRVEAATTSAAPNPEAVEAELLRAMLTALPARHREVVRLRFYAEASEAEIATALGISPGTVKSRLHHALTNLRRMKEKMNQLRHGAH</sequence>
<dbReference type="InterPro" id="IPR013324">
    <property type="entry name" value="RNA_pol_sigma_r3/r4-like"/>
</dbReference>
<dbReference type="InterPro" id="IPR013325">
    <property type="entry name" value="RNA_pol_sigma_r2"/>
</dbReference>